<dbReference type="PANTHER" id="PTHR12736">
    <property type="entry name" value="LANC-LIKE PROTEIN"/>
    <property type="match status" value="1"/>
</dbReference>
<dbReference type="Pfam" id="PF05147">
    <property type="entry name" value="LANC_like"/>
    <property type="match status" value="1"/>
</dbReference>
<name>A0A3N2PT22_SODAK</name>
<reference evidence="3 4" key="1">
    <citation type="journal article" date="2018" name="Mol. Ecol.">
        <title>The obligate alkalophilic soda-lake fungus Sodiomyces alkalinus has shifted to a protein diet.</title>
        <authorList>
            <person name="Grum-Grzhimaylo A.A."/>
            <person name="Falkoski D.L."/>
            <person name="van den Heuvel J."/>
            <person name="Valero-Jimenez C.A."/>
            <person name="Min B."/>
            <person name="Choi I.G."/>
            <person name="Lipzen A."/>
            <person name="Daum C.G."/>
            <person name="Aanen D.K."/>
            <person name="Tsang A."/>
            <person name="Henrissat B."/>
            <person name="Bilanenko E.N."/>
            <person name="de Vries R.P."/>
            <person name="van Kan J.A.L."/>
            <person name="Grigoriev I.V."/>
            <person name="Debets A.J.M."/>
        </authorList>
    </citation>
    <scope>NUCLEOTIDE SEQUENCE [LARGE SCALE GENOMIC DNA]</scope>
    <source>
        <strain evidence="3 4">F11</strain>
    </source>
</reference>
<dbReference type="SUPFAM" id="SSF158745">
    <property type="entry name" value="LanC-like"/>
    <property type="match status" value="1"/>
</dbReference>
<evidence type="ECO:0000313" key="4">
    <source>
        <dbReference type="Proteomes" id="UP000272025"/>
    </source>
</evidence>
<dbReference type="InterPro" id="IPR007822">
    <property type="entry name" value="LANC-like"/>
</dbReference>
<proteinExistence type="predicted"/>
<keyword evidence="3" id="KW-0675">Receptor</keyword>
<feature type="binding site" evidence="1">
    <location>
        <position position="334"/>
    </location>
    <ligand>
        <name>Zn(2+)</name>
        <dbReference type="ChEBI" id="CHEBI:29105"/>
    </ligand>
</feature>
<dbReference type="SMART" id="SM01260">
    <property type="entry name" value="LANC_like"/>
    <property type="match status" value="1"/>
</dbReference>
<dbReference type="PANTHER" id="PTHR12736:SF7">
    <property type="entry name" value="LANC-LIKE PROTEIN 3"/>
    <property type="match status" value="1"/>
</dbReference>
<feature type="binding site" evidence="1">
    <location>
        <position position="285"/>
    </location>
    <ligand>
        <name>Zn(2+)</name>
        <dbReference type="ChEBI" id="CHEBI:29105"/>
    </ligand>
</feature>
<keyword evidence="1" id="KW-0479">Metal-binding</keyword>
<evidence type="ECO:0000256" key="2">
    <source>
        <dbReference type="SAM" id="MobiDB-lite"/>
    </source>
</evidence>
<dbReference type="RefSeq" id="XP_028465463.1">
    <property type="nucleotide sequence ID" value="XM_028608202.1"/>
</dbReference>
<organism evidence="3 4">
    <name type="scientific">Sodiomyces alkalinus (strain CBS 110278 / VKM F-3762 / F11)</name>
    <name type="common">Alkaliphilic filamentous fungus</name>
    <dbReference type="NCBI Taxonomy" id="1314773"/>
    <lineage>
        <taxon>Eukaryota</taxon>
        <taxon>Fungi</taxon>
        <taxon>Dikarya</taxon>
        <taxon>Ascomycota</taxon>
        <taxon>Pezizomycotina</taxon>
        <taxon>Sordariomycetes</taxon>
        <taxon>Hypocreomycetidae</taxon>
        <taxon>Glomerellales</taxon>
        <taxon>Plectosphaerellaceae</taxon>
        <taxon>Sodiomyces</taxon>
    </lineage>
</organism>
<dbReference type="GO" id="GO:0005886">
    <property type="term" value="C:plasma membrane"/>
    <property type="evidence" value="ECO:0007669"/>
    <property type="project" value="TreeGrafter"/>
</dbReference>
<gene>
    <name evidence="3" type="ORF">SODALDRAFT_279952</name>
</gene>
<dbReference type="OrthoDB" id="10257263at2759"/>
<keyword evidence="4" id="KW-1185">Reference proteome</keyword>
<dbReference type="InterPro" id="IPR012341">
    <property type="entry name" value="6hp_glycosidase-like_sf"/>
</dbReference>
<dbReference type="Proteomes" id="UP000272025">
    <property type="component" value="Unassembled WGS sequence"/>
</dbReference>
<dbReference type="GO" id="GO:0031179">
    <property type="term" value="P:peptide modification"/>
    <property type="evidence" value="ECO:0007669"/>
    <property type="project" value="InterPro"/>
</dbReference>
<dbReference type="GO" id="GO:0005975">
    <property type="term" value="P:carbohydrate metabolic process"/>
    <property type="evidence" value="ECO:0007669"/>
    <property type="project" value="InterPro"/>
</dbReference>
<dbReference type="CDD" id="cd04794">
    <property type="entry name" value="euk_LANCL"/>
    <property type="match status" value="1"/>
</dbReference>
<dbReference type="GO" id="GO:0046872">
    <property type="term" value="F:metal ion binding"/>
    <property type="evidence" value="ECO:0007669"/>
    <property type="project" value="UniProtKB-KW"/>
</dbReference>
<dbReference type="GeneID" id="39576680"/>
<dbReference type="PRINTS" id="PR01950">
    <property type="entry name" value="LANCSUPER"/>
</dbReference>
<evidence type="ECO:0000256" key="1">
    <source>
        <dbReference type="PIRSR" id="PIRSR607822-1"/>
    </source>
</evidence>
<feature type="region of interest" description="Disordered" evidence="2">
    <location>
        <begin position="136"/>
        <end position="158"/>
    </location>
</feature>
<evidence type="ECO:0000313" key="3">
    <source>
        <dbReference type="EMBL" id="ROT37657.1"/>
    </source>
</evidence>
<dbReference type="Gene3D" id="1.50.10.10">
    <property type="match status" value="1"/>
</dbReference>
<protein>
    <submittedName>
        <fullName evidence="3">Abscisic acid ABA receptor</fullName>
    </submittedName>
</protein>
<dbReference type="EMBL" id="ML119057">
    <property type="protein sequence ID" value="ROT37657.1"/>
    <property type="molecule type" value="Genomic_DNA"/>
</dbReference>
<sequence>MEQRHIPNDFSSLLTLSSEPEQLLLTSLQRILNTSPPQSTYTKSQLHGLFTGHTGIAYLFLHISSSLPQLRIHGYPAIHWARAYISGDRGRLALEPGNCGLACERLAHPAVRACITKDLKDVRDFLAPFPDIIGPLPRHTATRPTSSTGKQGGESDPFPSELVYGRAGALYLLRLVRHWVPTSAPLVERYVVHLTDRILATDDGGAGNWLWSGTHYLGAAHGDIGILTQLVLTTPPLAPRLTHRLERLLDLQFEDGNWPSSVQPPPPPGAGTTVKKKKKELVQWCHGAPGFVLSLLSLRPFFPSLKHRIDAAIEKGRAITWDHGLLRKEPSLCHGILGNALIFPPGPEREHFLALATPDKVTEARRADPSIFRPASYGKDTMLLMNYDPSAAWTGLVCERKLPKMILYNDI</sequence>
<keyword evidence="1" id="KW-0862">Zinc</keyword>
<accession>A0A3N2PT22</accession>
<dbReference type="AlphaFoldDB" id="A0A3N2PT22"/>
<feature type="binding site" evidence="1">
    <location>
        <position position="333"/>
    </location>
    <ligand>
        <name>Zn(2+)</name>
        <dbReference type="ChEBI" id="CHEBI:29105"/>
    </ligand>
</feature>